<dbReference type="STRING" id="69322.SAMN05443669_100728"/>
<feature type="transmembrane region" description="Helical" evidence="1">
    <location>
        <begin position="49"/>
        <end position="70"/>
    </location>
</feature>
<keyword evidence="1" id="KW-0472">Membrane</keyword>
<proteinExistence type="predicted"/>
<evidence type="ECO:0000313" key="3">
    <source>
        <dbReference type="Proteomes" id="UP000184260"/>
    </source>
</evidence>
<dbReference type="RefSeq" id="WP_073352292.1">
    <property type="nucleotide sequence ID" value="NZ_FRBU01000007.1"/>
</dbReference>
<feature type="transmembrane region" description="Helical" evidence="1">
    <location>
        <begin position="135"/>
        <end position="155"/>
    </location>
</feature>
<dbReference type="OrthoDB" id="1367203at2"/>
<keyword evidence="3" id="KW-1185">Reference proteome</keyword>
<protein>
    <submittedName>
        <fullName evidence="2">Uncharacterized protein</fullName>
    </submittedName>
</protein>
<name>A0A1M7AG70_9FLAO</name>
<keyword evidence="1" id="KW-1133">Transmembrane helix</keyword>
<accession>A0A1M7AG70</accession>
<feature type="transmembrane region" description="Helical" evidence="1">
    <location>
        <begin position="12"/>
        <end position="29"/>
    </location>
</feature>
<dbReference type="AlphaFoldDB" id="A0A1M7AG70"/>
<evidence type="ECO:0000313" key="2">
    <source>
        <dbReference type="EMBL" id="SHL41606.1"/>
    </source>
</evidence>
<organism evidence="2 3">
    <name type="scientific">Flavobacterium xanthum</name>
    <dbReference type="NCBI Taxonomy" id="69322"/>
    <lineage>
        <taxon>Bacteria</taxon>
        <taxon>Pseudomonadati</taxon>
        <taxon>Bacteroidota</taxon>
        <taxon>Flavobacteriia</taxon>
        <taxon>Flavobacteriales</taxon>
        <taxon>Flavobacteriaceae</taxon>
        <taxon>Flavobacterium</taxon>
    </lineage>
</organism>
<sequence length="171" mass="19770">MILDKYFKRPFLWDSSFAVLFTILGYLLVYKQIIIIPKIDDCISITTDVINISLTMSGFILTLLTVLITFKGGSKINKLEIDSKETLFDLFFATGLYHETVRHLKNCIKSLIIVAIIGFTVKIFCPETFKPNIFYFNIFGFTIIMMTISRCLLILEKIMDLQKENDENQNL</sequence>
<dbReference type="EMBL" id="FRBU01000007">
    <property type="protein sequence ID" value="SHL41606.1"/>
    <property type="molecule type" value="Genomic_DNA"/>
</dbReference>
<reference evidence="3" key="1">
    <citation type="submission" date="2016-11" db="EMBL/GenBank/DDBJ databases">
        <authorList>
            <person name="Varghese N."/>
            <person name="Submissions S."/>
        </authorList>
    </citation>
    <scope>NUCLEOTIDE SEQUENCE [LARGE SCALE GENOMIC DNA]</scope>
    <source>
        <strain evidence="3">DSM 3661</strain>
    </source>
</reference>
<gene>
    <name evidence="2" type="ORF">SAMN05443669_100728</name>
</gene>
<dbReference type="Proteomes" id="UP000184260">
    <property type="component" value="Unassembled WGS sequence"/>
</dbReference>
<feature type="transmembrane region" description="Helical" evidence="1">
    <location>
        <begin position="111"/>
        <end position="129"/>
    </location>
</feature>
<keyword evidence="1" id="KW-0812">Transmembrane</keyword>
<evidence type="ECO:0000256" key="1">
    <source>
        <dbReference type="SAM" id="Phobius"/>
    </source>
</evidence>